<dbReference type="PANTHER" id="PTHR32322">
    <property type="entry name" value="INNER MEMBRANE TRANSPORTER"/>
    <property type="match status" value="1"/>
</dbReference>
<keyword evidence="5 6" id="KW-0472">Membrane</keyword>
<evidence type="ECO:0000256" key="5">
    <source>
        <dbReference type="ARBA" id="ARBA00023136"/>
    </source>
</evidence>
<dbReference type="GO" id="GO:0016020">
    <property type="term" value="C:membrane"/>
    <property type="evidence" value="ECO:0007669"/>
    <property type="project" value="UniProtKB-SubCell"/>
</dbReference>
<dbReference type="Pfam" id="PF00892">
    <property type="entry name" value="EamA"/>
    <property type="match status" value="2"/>
</dbReference>
<comment type="similarity">
    <text evidence="2">Belongs to the EamA transporter family.</text>
</comment>
<name>A0A1M4SML7_9FIRM</name>
<dbReference type="EMBL" id="FQUY01000001">
    <property type="protein sequence ID" value="SHE33483.1"/>
    <property type="molecule type" value="Genomic_DNA"/>
</dbReference>
<dbReference type="RefSeq" id="WP_084127606.1">
    <property type="nucleotide sequence ID" value="NZ_FQUY01000001.1"/>
</dbReference>
<feature type="transmembrane region" description="Helical" evidence="6">
    <location>
        <begin position="20"/>
        <end position="41"/>
    </location>
</feature>
<dbReference type="SUPFAM" id="SSF103481">
    <property type="entry name" value="Multidrug resistance efflux transporter EmrE"/>
    <property type="match status" value="2"/>
</dbReference>
<keyword evidence="4 6" id="KW-1133">Transmembrane helix</keyword>
<evidence type="ECO:0000259" key="7">
    <source>
        <dbReference type="Pfam" id="PF00892"/>
    </source>
</evidence>
<accession>A0A1M4SML7</accession>
<sequence length="318" mass="34456">MSNTTQVGLATQTSSNWVGFFHLLVVYIVWGSTYLAIRVAVREGSGFPPFTMGALRLLFAGCILLLGAFLFRQALKLSWQEFKILAVSGIFLWIGGNGLVMWAEQFADSGYAALLVGTTPMWVALTEAVLDRKSPSKLFVVSLLIGFAGIALLTTPVLKESSRADVLSVIALLTAPLSWGLGSLLQRRKPVSLSPIVSSGYQQVFGGIGFAVLAFVLGEPSPTPTAEAWWAFGYLVVFGSFLAFTSFIMALRLLPTSIVMTYAYVNPVVAVFLGWLILHEPINIWTFAGTALVLLGVAGTFRNQKTKPRVQDKTADYS</sequence>
<feature type="transmembrane region" description="Helical" evidence="6">
    <location>
        <begin position="109"/>
        <end position="126"/>
    </location>
</feature>
<dbReference type="InterPro" id="IPR037185">
    <property type="entry name" value="EmrE-like"/>
</dbReference>
<feature type="transmembrane region" description="Helical" evidence="6">
    <location>
        <begin position="258"/>
        <end position="278"/>
    </location>
</feature>
<feature type="transmembrane region" description="Helical" evidence="6">
    <location>
        <begin position="164"/>
        <end position="184"/>
    </location>
</feature>
<evidence type="ECO:0000313" key="9">
    <source>
        <dbReference type="Proteomes" id="UP000184148"/>
    </source>
</evidence>
<protein>
    <submittedName>
        <fullName evidence="8">Permease of the drug/metabolite transporter (DMT) superfamily</fullName>
    </submittedName>
</protein>
<evidence type="ECO:0000256" key="6">
    <source>
        <dbReference type="SAM" id="Phobius"/>
    </source>
</evidence>
<evidence type="ECO:0000256" key="4">
    <source>
        <dbReference type="ARBA" id="ARBA00022989"/>
    </source>
</evidence>
<dbReference type="OrthoDB" id="3190463at2"/>
<feature type="transmembrane region" description="Helical" evidence="6">
    <location>
        <begin position="138"/>
        <end position="158"/>
    </location>
</feature>
<proteinExistence type="inferred from homology"/>
<feature type="transmembrane region" description="Helical" evidence="6">
    <location>
        <begin position="229"/>
        <end position="251"/>
    </location>
</feature>
<organism evidence="8 9">
    <name type="scientific">Desulforamulus putei DSM 12395</name>
    <dbReference type="NCBI Taxonomy" id="1121429"/>
    <lineage>
        <taxon>Bacteria</taxon>
        <taxon>Bacillati</taxon>
        <taxon>Bacillota</taxon>
        <taxon>Clostridia</taxon>
        <taxon>Eubacteriales</taxon>
        <taxon>Peptococcaceae</taxon>
        <taxon>Desulforamulus</taxon>
    </lineage>
</organism>
<feature type="transmembrane region" description="Helical" evidence="6">
    <location>
        <begin position="84"/>
        <end position="103"/>
    </location>
</feature>
<evidence type="ECO:0000256" key="1">
    <source>
        <dbReference type="ARBA" id="ARBA00004141"/>
    </source>
</evidence>
<feature type="domain" description="EamA" evidence="7">
    <location>
        <begin position="168"/>
        <end position="301"/>
    </location>
</feature>
<dbReference type="Proteomes" id="UP000184148">
    <property type="component" value="Unassembled WGS sequence"/>
</dbReference>
<dbReference type="InterPro" id="IPR000620">
    <property type="entry name" value="EamA_dom"/>
</dbReference>
<feature type="transmembrane region" description="Helical" evidence="6">
    <location>
        <begin position="53"/>
        <end position="72"/>
    </location>
</feature>
<comment type="subcellular location">
    <subcellularLocation>
        <location evidence="1">Membrane</location>
        <topology evidence="1">Multi-pass membrane protein</topology>
    </subcellularLocation>
</comment>
<feature type="domain" description="EamA" evidence="7">
    <location>
        <begin position="19"/>
        <end position="154"/>
    </location>
</feature>
<evidence type="ECO:0000256" key="3">
    <source>
        <dbReference type="ARBA" id="ARBA00022692"/>
    </source>
</evidence>
<gene>
    <name evidence="8" type="ORF">SAMN02745133_00176</name>
</gene>
<dbReference type="InterPro" id="IPR050638">
    <property type="entry name" value="AA-Vitamin_Transporters"/>
</dbReference>
<reference evidence="9" key="1">
    <citation type="submission" date="2016-11" db="EMBL/GenBank/DDBJ databases">
        <authorList>
            <person name="Varghese N."/>
            <person name="Submissions S."/>
        </authorList>
    </citation>
    <scope>NUCLEOTIDE SEQUENCE [LARGE SCALE GENOMIC DNA]</scope>
    <source>
        <strain evidence="9">DSM 12395</strain>
    </source>
</reference>
<dbReference type="STRING" id="1121429.SAMN02745133_00176"/>
<keyword evidence="3 6" id="KW-0812">Transmembrane</keyword>
<evidence type="ECO:0000313" key="8">
    <source>
        <dbReference type="EMBL" id="SHE33483.1"/>
    </source>
</evidence>
<dbReference type="PANTHER" id="PTHR32322:SF2">
    <property type="entry name" value="EAMA DOMAIN-CONTAINING PROTEIN"/>
    <property type="match status" value="1"/>
</dbReference>
<feature type="transmembrane region" description="Helical" evidence="6">
    <location>
        <begin position="196"/>
        <end position="217"/>
    </location>
</feature>
<dbReference type="AlphaFoldDB" id="A0A1M4SML7"/>
<keyword evidence="9" id="KW-1185">Reference proteome</keyword>
<feature type="transmembrane region" description="Helical" evidence="6">
    <location>
        <begin position="284"/>
        <end position="301"/>
    </location>
</feature>
<evidence type="ECO:0000256" key="2">
    <source>
        <dbReference type="ARBA" id="ARBA00007362"/>
    </source>
</evidence>
<dbReference type="Gene3D" id="1.10.3730.20">
    <property type="match status" value="1"/>
</dbReference>